<keyword evidence="2" id="KW-0472">Membrane</keyword>
<evidence type="ECO:0000256" key="1">
    <source>
        <dbReference type="SAM" id="MobiDB-lite"/>
    </source>
</evidence>
<evidence type="ECO:0000313" key="3">
    <source>
        <dbReference type="EMBL" id="KAH6692691.1"/>
    </source>
</evidence>
<comment type="caution">
    <text evidence="3">The sequence shown here is derived from an EMBL/GenBank/DDBJ whole genome shotgun (WGS) entry which is preliminary data.</text>
</comment>
<feature type="region of interest" description="Disordered" evidence="1">
    <location>
        <begin position="1"/>
        <end position="23"/>
    </location>
</feature>
<dbReference type="EMBL" id="JAGSXJ010000004">
    <property type="protein sequence ID" value="KAH6692691.1"/>
    <property type="molecule type" value="Genomic_DNA"/>
</dbReference>
<feature type="compositionally biased region" description="Basic and acidic residues" evidence="1">
    <location>
        <begin position="1"/>
        <end position="11"/>
    </location>
</feature>
<keyword evidence="2" id="KW-0812">Transmembrane</keyword>
<accession>A0A9P8VH23</accession>
<keyword evidence="2" id="KW-1133">Transmembrane helix</keyword>
<dbReference type="Proteomes" id="UP000770015">
    <property type="component" value="Unassembled WGS sequence"/>
</dbReference>
<sequence length="272" mass="30800">MTSHAVEKGSSEAELPTPADVKHHDRTGLKKCLLTILSLAAIATYWFYPTATILASQRNNAPIKEEEDPNQWPLAKIPESNMPVLAPAFGSYDPYDPEKEYGPSHPYKRYNLKYGKVACWKDGGVWIKKLTPVEMAFLGVDRFHDTERAHEQADEDAFCERLKMQGASFWKLPPQYLENVLWCWAIDSNGCTRQGRVVNAEVGFPTDGGVWFLNTTKGWDWSKKHAVRNALTMDERSEVLKSQDGQFCEDPFKCAKLDALLEGSVPDYHDDI</sequence>
<proteinExistence type="predicted"/>
<name>A0A9P8VH23_9PEZI</name>
<dbReference type="AlphaFoldDB" id="A0A9P8VH23"/>
<gene>
    <name evidence="3" type="ORF">F5X68DRAFT_201410</name>
</gene>
<evidence type="ECO:0000313" key="4">
    <source>
        <dbReference type="Proteomes" id="UP000770015"/>
    </source>
</evidence>
<organism evidence="3 4">
    <name type="scientific">Plectosphaerella plurivora</name>
    <dbReference type="NCBI Taxonomy" id="936078"/>
    <lineage>
        <taxon>Eukaryota</taxon>
        <taxon>Fungi</taxon>
        <taxon>Dikarya</taxon>
        <taxon>Ascomycota</taxon>
        <taxon>Pezizomycotina</taxon>
        <taxon>Sordariomycetes</taxon>
        <taxon>Hypocreomycetidae</taxon>
        <taxon>Glomerellales</taxon>
        <taxon>Plectosphaerellaceae</taxon>
        <taxon>Plectosphaerella</taxon>
    </lineage>
</organism>
<dbReference type="OrthoDB" id="4487429at2759"/>
<keyword evidence="4" id="KW-1185">Reference proteome</keyword>
<feature type="transmembrane region" description="Helical" evidence="2">
    <location>
        <begin position="32"/>
        <end position="48"/>
    </location>
</feature>
<protein>
    <submittedName>
        <fullName evidence="3">Uncharacterized protein</fullName>
    </submittedName>
</protein>
<reference evidence="3" key="1">
    <citation type="journal article" date="2021" name="Nat. Commun.">
        <title>Genetic determinants of endophytism in the Arabidopsis root mycobiome.</title>
        <authorList>
            <person name="Mesny F."/>
            <person name="Miyauchi S."/>
            <person name="Thiergart T."/>
            <person name="Pickel B."/>
            <person name="Atanasova L."/>
            <person name="Karlsson M."/>
            <person name="Huettel B."/>
            <person name="Barry K.W."/>
            <person name="Haridas S."/>
            <person name="Chen C."/>
            <person name="Bauer D."/>
            <person name="Andreopoulos W."/>
            <person name="Pangilinan J."/>
            <person name="LaButti K."/>
            <person name="Riley R."/>
            <person name="Lipzen A."/>
            <person name="Clum A."/>
            <person name="Drula E."/>
            <person name="Henrissat B."/>
            <person name="Kohler A."/>
            <person name="Grigoriev I.V."/>
            <person name="Martin F.M."/>
            <person name="Hacquard S."/>
        </authorList>
    </citation>
    <scope>NUCLEOTIDE SEQUENCE</scope>
    <source>
        <strain evidence="3">MPI-SDFR-AT-0117</strain>
    </source>
</reference>
<evidence type="ECO:0000256" key="2">
    <source>
        <dbReference type="SAM" id="Phobius"/>
    </source>
</evidence>